<keyword evidence="3" id="KW-1185">Reference proteome</keyword>
<reference evidence="2 3" key="1">
    <citation type="submission" date="2022-10" db="EMBL/GenBank/DDBJ databases">
        <title>Ruegeria sp. nov., isolated from ocean surface sediments.</title>
        <authorList>
            <person name="He W."/>
            <person name="Xue H.-P."/>
            <person name="Zhang D.-F."/>
        </authorList>
    </citation>
    <scope>NUCLEOTIDE SEQUENCE [LARGE SCALE GENOMIC DNA]</scope>
    <source>
        <strain evidence="2 3">XHP0148</strain>
    </source>
</reference>
<evidence type="ECO:0000259" key="1">
    <source>
        <dbReference type="Pfam" id="PF05899"/>
    </source>
</evidence>
<comment type="caution">
    <text evidence="2">The sequence shown here is derived from an EMBL/GenBank/DDBJ whole genome shotgun (WGS) entry which is preliminary data.</text>
</comment>
<feature type="domain" description="(S)-ureidoglycine aminohydrolase cupin" evidence="1">
    <location>
        <begin position="42"/>
        <end position="114"/>
    </location>
</feature>
<proteinExistence type="predicted"/>
<dbReference type="InterPro" id="IPR011051">
    <property type="entry name" value="RmlC_Cupin_sf"/>
</dbReference>
<dbReference type="InterPro" id="IPR014710">
    <property type="entry name" value="RmlC-like_jellyroll"/>
</dbReference>
<organism evidence="2 3">
    <name type="scientific">Ruegeria aquimaris</name>
    <dbReference type="NCBI Taxonomy" id="2984333"/>
    <lineage>
        <taxon>Bacteria</taxon>
        <taxon>Pseudomonadati</taxon>
        <taxon>Pseudomonadota</taxon>
        <taxon>Alphaproteobacteria</taxon>
        <taxon>Rhodobacterales</taxon>
        <taxon>Roseobacteraceae</taxon>
        <taxon>Ruegeria</taxon>
    </lineage>
</organism>
<dbReference type="CDD" id="cd02227">
    <property type="entry name" value="cupin_TM1112-like"/>
    <property type="match status" value="1"/>
</dbReference>
<gene>
    <name evidence="2" type="ORF">OE747_03310</name>
</gene>
<dbReference type="Pfam" id="PF05899">
    <property type="entry name" value="Cupin_3"/>
    <property type="match status" value="1"/>
</dbReference>
<dbReference type="Proteomes" id="UP001320899">
    <property type="component" value="Unassembled WGS sequence"/>
</dbReference>
<name>A0ABT3AFC2_9RHOB</name>
<protein>
    <submittedName>
        <fullName evidence="2">Cupin domain-containing protein</fullName>
    </submittedName>
</protein>
<dbReference type="PANTHER" id="PTHR40943:SF1">
    <property type="entry name" value="CYTOPLASMIC PROTEIN"/>
    <property type="match status" value="1"/>
</dbReference>
<dbReference type="InterPro" id="IPR008579">
    <property type="entry name" value="UGlyAH_Cupin_dom"/>
</dbReference>
<evidence type="ECO:0000313" key="3">
    <source>
        <dbReference type="Proteomes" id="UP001320899"/>
    </source>
</evidence>
<dbReference type="EMBL" id="JAOWLB010000002">
    <property type="protein sequence ID" value="MCV2887350.1"/>
    <property type="molecule type" value="Genomic_DNA"/>
</dbReference>
<accession>A0ABT3AFC2</accession>
<dbReference type="RefSeq" id="WP_263827183.1">
    <property type="nucleotide sequence ID" value="NZ_JAOWLB010000002.1"/>
</dbReference>
<dbReference type="SUPFAM" id="SSF51182">
    <property type="entry name" value="RmlC-like cupins"/>
    <property type="match status" value="1"/>
</dbReference>
<sequence length="122" mass="13792">MTTHVIDFAAEPQETSERRLADLPGRVVEGDPHHVTRLRHTSPDGTCLAGTWTSTPGKWHAFTDRDEFCFIVSGHVRLIAEDGHAQEFRTGDSFLIPNGFRGYWQVLETTTKHFVIRDYAPA</sequence>
<evidence type="ECO:0000313" key="2">
    <source>
        <dbReference type="EMBL" id="MCV2887350.1"/>
    </source>
</evidence>
<dbReference type="Gene3D" id="2.60.120.10">
    <property type="entry name" value="Jelly Rolls"/>
    <property type="match status" value="1"/>
</dbReference>
<dbReference type="PANTHER" id="PTHR40943">
    <property type="entry name" value="CYTOPLASMIC PROTEIN-RELATED"/>
    <property type="match status" value="1"/>
</dbReference>